<dbReference type="AlphaFoldDB" id="A0AAQ3PP44"/>
<accession>A0AAQ3PP44</accession>
<gene>
    <name evidence="2" type="ORF">U9M48_001742</name>
</gene>
<evidence type="ECO:0000313" key="2">
    <source>
        <dbReference type="EMBL" id="WVZ50496.1"/>
    </source>
</evidence>
<protein>
    <recommendedName>
        <fullName evidence="1">Reverse transcriptase Ty1/copia-type domain-containing protein</fullName>
    </recommendedName>
</protein>
<reference evidence="2 3" key="1">
    <citation type="submission" date="2024-02" db="EMBL/GenBank/DDBJ databases">
        <title>High-quality chromosome-scale genome assembly of Pensacola bahiagrass (Paspalum notatum Flugge var. saurae).</title>
        <authorList>
            <person name="Vega J.M."/>
            <person name="Podio M."/>
            <person name="Orjuela J."/>
            <person name="Siena L.A."/>
            <person name="Pessino S.C."/>
            <person name="Combes M.C."/>
            <person name="Mariac C."/>
            <person name="Albertini E."/>
            <person name="Pupilli F."/>
            <person name="Ortiz J.P.A."/>
            <person name="Leblanc O."/>
        </authorList>
    </citation>
    <scope>NUCLEOTIDE SEQUENCE [LARGE SCALE GENOMIC DNA]</scope>
    <source>
        <strain evidence="2">R1</strain>
        <tissue evidence="2">Leaf</tissue>
    </source>
</reference>
<dbReference type="SUPFAM" id="SSF56672">
    <property type="entry name" value="DNA/RNA polymerases"/>
    <property type="match status" value="1"/>
</dbReference>
<organism evidence="2 3">
    <name type="scientific">Paspalum notatum var. saurae</name>
    <dbReference type="NCBI Taxonomy" id="547442"/>
    <lineage>
        <taxon>Eukaryota</taxon>
        <taxon>Viridiplantae</taxon>
        <taxon>Streptophyta</taxon>
        <taxon>Embryophyta</taxon>
        <taxon>Tracheophyta</taxon>
        <taxon>Spermatophyta</taxon>
        <taxon>Magnoliopsida</taxon>
        <taxon>Liliopsida</taxon>
        <taxon>Poales</taxon>
        <taxon>Poaceae</taxon>
        <taxon>PACMAD clade</taxon>
        <taxon>Panicoideae</taxon>
        <taxon>Andropogonodae</taxon>
        <taxon>Paspaleae</taxon>
        <taxon>Paspalinae</taxon>
        <taxon>Paspalum</taxon>
    </lineage>
</organism>
<dbReference type="Proteomes" id="UP001341281">
    <property type="component" value="Chromosome 01"/>
</dbReference>
<dbReference type="InterPro" id="IPR013103">
    <property type="entry name" value="RVT_2"/>
</dbReference>
<evidence type="ECO:0000313" key="3">
    <source>
        <dbReference type="Proteomes" id="UP001341281"/>
    </source>
</evidence>
<proteinExistence type="predicted"/>
<keyword evidence="3" id="KW-1185">Reference proteome</keyword>
<feature type="domain" description="Reverse transcriptase Ty1/copia-type" evidence="1">
    <location>
        <begin position="1"/>
        <end position="163"/>
    </location>
</feature>
<dbReference type="InterPro" id="IPR043502">
    <property type="entry name" value="DNA/RNA_pol_sf"/>
</dbReference>
<dbReference type="PANTHER" id="PTHR11439">
    <property type="entry name" value="GAG-POL-RELATED RETROTRANSPOSON"/>
    <property type="match status" value="1"/>
</dbReference>
<name>A0AAQ3PP44_PASNO</name>
<dbReference type="EMBL" id="CP144745">
    <property type="protein sequence ID" value="WVZ50496.1"/>
    <property type="molecule type" value="Genomic_DNA"/>
</dbReference>
<dbReference type="PANTHER" id="PTHR11439:SF442">
    <property type="entry name" value="CYSTEINE-RICH RLK (RECEPTOR-LIKE PROTEIN KINASE) 8"/>
    <property type="match status" value="1"/>
</dbReference>
<sequence length="362" mass="41261">MDVKSAFLNGFIEEEVYVRQPPGFESAKFSDWVYKLRKALCSLKQALRAWYARLKSFLLKFGFVMGSVDKTLFLLSRSGDTLIAQIYVDDIIFGGSSHALVSSFAEQMSREFKMSLMGELQFFLGLQIKQGLEGTFVHQAKHTKDIFKKFDMGDSKPMTTPMSTNTAVDADEDGEPVDQKEFRGMISSLLYLTVTRPDIQFAVCLCARYQASPRISYRQAVKRIFRYLKFTPELGLWYSSGSSLSLRGFSDADHAGCRIDRKSTSGTYQFIGTSLVSWSSHKIPFLVDSISAISIAKNPVLHSRTKQIDVRFYFLRYHFEKGHIDLIHVVTKNQLADIFTKPLEFSAFVRLRGELGFKFKFI</sequence>
<dbReference type="Pfam" id="PF07727">
    <property type="entry name" value="RVT_2"/>
    <property type="match status" value="1"/>
</dbReference>
<dbReference type="CDD" id="cd09272">
    <property type="entry name" value="RNase_HI_RT_Ty1"/>
    <property type="match status" value="1"/>
</dbReference>
<evidence type="ECO:0000259" key="1">
    <source>
        <dbReference type="Pfam" id="PF07727"/>
    </source>
</evidence>